<evidence type="ECO:0000256" key="1">
    <source>
        <dbReference type="SAM" id="MobiDB-lite"/>
    </source>
</evidence>
<dbReference type="InterPro" id="IPR021708">
    <property type="entry name" value="DUF3291"/>
</dbReference>
<feature type="domain" description="DUF3291" evidence="2">
    <location>
        <begin position="6"/>
        <end position="144"/>
    </location>
</feature>
<dbReference type="InterPro" id="IPR011008">
    <property type="entry name" value="Dimeric_a/b-barrel"/>
</dbReference>
<evidence type="ECO:0000313" key="4">
    <source>
        <dbReference type="Proteomes" id="UP000253318"/>
    </source>
</evidence>
<accession>A0A368T876</accession>
<dbReference type="Proteomes" id="UP000253318">
    <property type="component" value="Unassembled WGS sequence"/>
</dbReference>
<evidence type="ECO:0000313" key="3">
    <source>
        <dbReference type="EMBL" id="RCV58503.1"/>
    </source>
</evidence>
<name>A0A368T876_9ACTN</name>
<dbReference type="Pfam" id="PF11695">
    <property type="entry name" value="DUF3291"/>
    <property type="match status" value="1"/>
</dbReference>
<comment type="caution">
    <text evidence="3">The sequence shown here is derived from an EMBL/GenBank/DDBJ whole genome shotgun (WGS) entry which is preliminary data.</text>
</comment>
<gene>
    <name evidence="3" type="ORF">DEF24_13215</name>
</gene>
<organism evidence="3 4">
    <name type="scientific">Marinitenerispora sediminis</name>
    <dbReference type="NCBI Taxonomy" id="1931232"/>
    <lineage>
        <taxon>Bacteria</taxon>
        <taxon>Bacillati</taxon>
        <taxon>Actinomycetota</taxon>
        <taxon>Actinomycetes</taxon>
        <taxon>Streptosporangiales</taxon>
        <taxon>Nocardiopsidaceae</taxon>
        <taxon>Marinitenerispora</taxon>
    </lineage>
</organism>
<dbReference type="AlphaFoldDB" id="A0A368T876"/>
<dbReference type="EMBL" id="QEIN01000093">
    <property type="protein sequence ID" value="RCV58503.1"/>
    <property type="molecule type" value="Genomic_DNA"/>
</dbReference>
<proteinExistence type="predicted"/>
<dbReference type="OrthoDB" id="2376237at2"/>
<feature type="region of interest" description="Disordered" evidence="1">
    <location>
        <begin position="134"/>
        <end position="154"/>
    </location>
</feature>
<sequence length="154" mass="17265">MTEHHLAQLNIGRLRAPLDDPRMADFVRELAPVNALAESSPGFVWRLREEETDDATGLRPFGPDILVNMSVWESYDALWAFTYRTDGHLEVLRRRASWFVRDPAPTLVLWWVPAGTAPSLDEAVERLARLRADGPSPEAFDFRSPADPPGATAT</sequence>
<dbReference type="SUPFAM" id="SSF54909">
    <property type="entry name" value="Dimeric alpha+beta barrel"/>
    <property type="match status" value="1"/>
</dbReference>
<dbReference type="RefSeq" id="WP_114397726.1">
    <property type="nucleotide sequence ID" value="NZ_QEIM01000045.1"/>
</dbReference>
<reference evidence="3 4" key="1">
    <citation type="submission" date="2018-04" db="EMBL/GenBank/DDBJ databases">
        <title>Novel actinobacteria from marine sediment.</title>
        <authorList>
            <person name="Ng Z.Y."/>
            <person name="Tan G.Y.A."/>
        </authorList>
    </citation>
    <scope>NUCLEOTIDE SEQUENCE [LARGE SCALE GENOMIC DNA]</scope>
    <source>
        <strain evidence="3 4">TPS81</strain>
    </source>
</reference>
<keyword evidence="4" id="KW-1185">Reference proteome</keyword>
<evidence type="ECO:0000259" key="2">
    <source>
        <dbReference type="Pfam" id="PF11695"/>
    </source>
</evidence>
<protein>
    <submittedName>
        <fullName evidence="3">DUF3291 domain-containing protein</fullName>
    </submittedName>
</protein>